<evidence type="ECO:0000256" key="1">
    <source>
        <dbReference type="SAM" id="Phobius"/>
    </source>
</evidence>
<dbReference type="AlphaFoldDB" id="A0A498J5Y7"/>
<dbReference type="InterPro" id="IPR040346">
    <property type="entry name" value="GEX1/Brambleberry"/>
</dbReference>
<dbReference type="PANTHER" id="PTHR33538:SF2">
    <property type="entry name" value="PROTEIN GAMETE EXPRESSED 1"/>
    <property type="match status" value="1"/>
</dbReference>
<dbReference type="STRING" id="3750.A0A498J5Y7"/>
<comment type="caution">
    <text evidence="2">The sequence shown here is derived from an EMBL/GenBank/DDBJ whole genome shotgun (WGS) entry which is preliminary data.</text>
</comment>
<organism evidence="2 3">
    <name type="scientific">Malus domestica</name>
    <name type="common">Apple</name>
    <name type="synonym">Pyrus malus</name>
    <dbReference type="NCBI Taxonomy" id="3750"/>
    <lineage>
        <taxon>Eukaryota</taxon>
        <taxon>Viridiplantae</taxon>
        <taxon>Streptophyta</taxon>
        <taxon>Embryophyta</taxon>
        <taxon>Tracheophyta</taxon>
        <taxon>Spermatophyta</taxon>
        <taxon>Magnoliopsida</taxon>
        <taxon>eudicotyledons</taxon>
        <taxon>Gunneridae</taxon>
        <taxon>Pentapetalae</taxon>
        <taxon>rosids</taxon>
        <taxon>fabids</taxon>
        <taxon>Rosales</taxon>
        <taxon>Rosaceae</taxon>
        <taxon>Amygdaloideae</taxon>
        <taxon>Maleae</taxon>
        <taxon>Malus</taxon>
    </lineage>
</organism>
<name>A0A498J5Y7_MALDO</name>
<keyword evidence="1" id="KW-0812">Transmembrane</keyword>
<dbReference type="EMBL" id="RDQH01000335">
    <property type="protein sequence ID" value="RXH90077.1"/>
    <property type="molecule type" value="Genomic_DNA"/>
</dbReference>
<sequence length="132" mass="14899">MAAADNNKRKRFAWDPSNCFQKDSGTSPCPTCRRKRADKLLEGSKVIHESLTSIEEQTQQVAQTSKNVSDHIGEIVKQSEAEAFEQKQSSMFVALDRLFALQDALLVETRSMKAVVFYFISMLAIYMLTSTK</sequence>
<proteinExistence type="predicted"/>
<dbReference type="Proteomes" id="UP000290289">
    <property type="component" value="Chromosome 9"/>
</dbReference>
<dbReference type="PANTHER" id="PTHR33538">
    <property type="entry name" value="PROTEIN GAMETE EXPRESSED 1"/>
    <property type="match status" value="1"/>
</dbReference>
<gene>
    <name evidence="2" type="ORF">DVH24_032434</name>
</gene>
<protein>
    <submittedName>
        <fullName evidence="2">Uncharacterized protein</fullName>
    </submittedName>
</protein>
<feature type="transmembrane region" description="Helical" evidence="1">
    <location>
        <begin position="111"/>
        <end position="129"/>
    </location>
</feature>
<keyword evidence="1" id="KW-1133">Transmembrane helix</keyword>
<keyword evidence="3" id="KW-1185">Reference proteome</keyword>
<evidence type="ECO:0000313" key="2">
    <source>
        <dbReference type="EMBL" id="RXH90077.1"/>
    </source>
</evidence>
<accession>A0A498J5Y7</accession>
<evidence type="ECO:0000313" key="3">
    <source>
        <dbReference type="Proteomes" id="UP000290289"/>
    </source>
</evidence>
<reference evidence="2 3" key="1">
    <citation type="submission" date="2018-10" db="EMBL/GenBank/DDBJ databases">
        <title>A high-quality apple genome assembly.</title>
        <authorList>
            <person name="Hu J."/>
        </authorList>
    </citation>
    <scope>NUCLEOTIDE SEQUENCE [LARGE SCALE GENOMIC DNA]</scope>
    <source>
        <strain evidence="3">cv. HFTH1</strain>
        <tissue evidence="2">Young leaf</tissue>
    </source>
</reference>
<keyword evidence="1" id="KW-0472">Membrane</keyword>